<dbReference type="NCBIfam" id="TIGR00636">
    <property type="entry name" value="PduO_Nterm"/>
    <property type="match status" value="1"/>
</dbReference>
<evidence type="ECO:0000313" key="16">
    <source>
        <dbReference type="Proteomes" id="UP000322976"/>
    </source>
</evidence>
<evidence type="ECO:0000256" key="1">
    <source>
        <dbReference type="ARBA" id="ARBA00005121"/>
    </source>
</evidence>
<dbReference type="InterPro" id="IPR038084">
    <property type="entry name" value="PduO/GlcC-like_sf"/>
</dbReference>
<evidence type="ECO:0000256" key="8">
    <source>
        <dbReference type="ARBA" id="ARBA00022840"/>
    </source>
</evidence>
<evidence type="ECO:0000256" key="13">
    <source>
        <dbReference type="ARBA" id="ARBA00048692"/>
    </source>
</evidence>
<comment type="pathway">
    <text evidence="1">Cofactor biosynthesis; adenosylcobalamin biosynthesis; adenosylcobalamin from cob(II)yrinate a,c-diamide: step 2/7.</text>
</comment>
<name>A0A5D8QGM9_9THEO</name>
<dbReference type="Pfam" id="PF03928">
    <property type="entry name" value="HbpS-like"/>
    <property type="match status" value="1"/>
</dbReference>
<dbReference type="InterPro" id="IPR005624">
    <property type="entry name" value="PduO/GlcC-like"/>
</dbReference>
<dbReference type="InterPro" id="IPR036451">
    <property type="entry name" value="CblAdoTrfase-like_sf"/>
</dbReference>
<dbReference type="Pfam" id="PF01923">
    <property type="entry name" value="Cob_adeno_trans"/>
    <property type="match status" value="1"/>
</dbReference>
<evidence type="ECO:0000256" key="3">
    <source>
        <dbReference type="ARBA" id="ARBA00012454"/>
    </source>
</evidence>
<dbReference type="SUPFAM" id="SSF143744">
    <property type="entry name" value="GlcG-like"/>
    <property type="match status" value="1"/>
</dbReference>
<dbReference type="PANTHER" id="PTHR12213">
    <property type="entry name" value="CORRINOID ADENOSYLTRANSFERASE"/>
    <property type="match status" value="1"/>
</dbReference>
<dbReference type="EMBL" id="VTPS01000003">
    <property type="protein sequence ID" value="TZE83006.1"/>
    <property type="molecule type" value="Genomic_DNA"/>
</dbReference>
<keyword evidence="16" id="KW-1185">Reference proteome</keyword>
<dbReference type="InterPro" id="IPR029499">
    <property type="entry name" value="PduO-typ"/>
</dbReference>
<proteinExistence type="inferred from homology"/>
<comment type="catalytic activity">
    <reaction evidence="13">
        <text>2 cob(II)alamin + reduced [electron-transfer flavoprotein] + 2 ATP = 2 adenosylcob(III)alamin + 2 triphosphate + oxidized [electron-transfer flavoprotein] + 3 H(+)</text>
        <dbReference type="Rhea" id="RHEA:28671"/>
        <dbReference type="Rhea" id="RHEA-COMP:10685"/>
        <dbReference type="Rhea" id="RHEA-COMP:10686"/>
        <dbReference type="ChEBI" id="CHEBI:15378"/>
        <dbReference type="ChEBI" id="CHEBI:16304"/>
        <dbReference type="ChEBI" id="CHEBI:18036"/>
        <dbReference type="ChEBI" id="CHEBI:18408"/>
        <dbReference type="ChEBI" id="CHEBI:30616"/>
        <dbReference type="ChEBI" id="CHEBI:57692"/>
        <dbReference type="ChEBI" id="CHEBI:58307"/>
        <dbReference type="EC" id="2.5.1.17"/>
    </reaction>
</comment>
<dbReference type="AlphaFoldDB" id="A0A5D8QGM9"/>
<comment type="similarity">
    <text evidence="2">Belongs to the Cob(I)alamin adenosyltransferase family.</text>
</comment>
<accession>A0A5D8QGM9</accession>
<dbReference type="Gene3D" id="3.30.450.150">
    <property type="entry name" value="Haem-degrading domain"/>
    <property type="match status" value="1"/>
</dbReference>
<evidence type="ECO:0000313" key="15">
    <source>
        <dbReference type="EMBL" id="TZE83006.1"/>
    </source>
</evidence>
<reference evidence="15 16" key="1">
    <citation type="submission" date="2019-08" db="EMBL/GenBank/DDBJ databases">
        <title>Calorimonas adulescens gen. nov., sp. nov., an anaerobic thermophilic bacterium from Sakhalin hot spring.</title>
        <authorList>
            <person name="Khomyakova M.A."/>
            <person name="Merkel A.Y."/>
            <person name="Novikov A."/>
            <person name="Bonch-Osmolovskaya E.A."/>
            <person name="Slobodkin A.I."/>
        </authorList>
    </citation>
    <scope>NUCLEOTIDE SEQUENCE [LARGE SCALE GENOMIC DNA]</scope>
    <source>
        <strain evidence="15 16">A05MB</strain>
    </source>
</reference>
<keyword evidence="5" id="KW-0169">Cobalamin biosynthesis</keyword>
<protein>
    <recommendedName>
        <fullName evidence="4">Corrinoid adenosyltransferase</fullName>
        <ecNumber evidence="3">2.5.1.17</ecNumber>
    </recommendedName>
    <alternativeName>
        <fullName evidence="9">Cob(II)alamin adenosyltransferase</fullName>
    </alternativeName>
    <alternativeName>
        <fullName evidence="11">Cob(II)yrinic acid a,c-diamide adenosyltransferase</fullName>
    </alternativeName>
    <alternativeName>
        <fullName evidence="10">Cobinamide/cobalamin adenosyltransferase</fullName>
    </alternativeName>
</protein>
<dbReference type="Proteomes" id="UP000322976">
    <property type="component" value="Unassembled WGS sequence"/>
</dbReference>
<dbReference type="SUPFAM" id="SSF89028">
    <property type="entry name" value="Cobalamin adenosyltransferase-like"/>
    <property type="match status" value="1"/>
</dbReference>
<dbReference type="GO" id="GO:0005524">
    <property type="term" value="F:ATP binding"/>
    <property type="evidence" value="ECO:0007669"/>
    <property type="project" value="UniProtKB-KW"/>
</dbReference>
<dbReference type="PANTHER" id="PTHR12213:SF0">
    <property type="entry name" value="CORRINOID ADENOSYLTRANSFERASE MMAB"/>
    <property type="match status" value="1"/>
</dbReference>
<evidence type="ECO:0000256" key="7">
    <source>
        <dbReference type="ARBA" id="ARBA00022741"/>
    </source>
</evidence>
<feature type="domain" description="Cobalamin adenosyltransferase-like" evidence="14">
    <location>
        <begin position="3"/>
        <end position="165"/>
    </location>
</feature>
<evidence type="ECO:0000256" key="9">
    <source>
        <dbReference type="ARBA" id="ARBA00031529"/>
    </source>
</evidence>
<dbReference type="GO" id="GO:0008817">
    <property type="term" value="F:corrinoid adenosyltransferase activity"/>
    <property type="evidence" value="ECO:0007669"/>
    <property type="project" value="UniProtKB-EC"/>
</dbReference>
<keyword evidence="8" id="KW-0067">ATP-binding</keyword>
<dbReference type="GO" id="GO:0009236">
    <property type="term" value="P:cobalamin biosynthetic process"/>
    <property type="evidence" value="ECO:0007669"/>
    <property type="project" value="UniProtKB-KW"/>
</dbReference>
<sequence length="324" mass="36043">MSIYTKTGDKGDTSLLGGDRTSKADMRVWAYGTVDEANSTLGLARSLIREKEISDIILGIQKKLFVVAAELASVGTREYKKRIVEEDVSGLERLIDRFQEMKPEQKGFAVPGETCESSVLDMARTDIRRSERYIVELKKNFEINEDLMKYMNRLSDLIYVLARYLDFIKAKEAVELRVRCMMKDKLDRELAEYMVGECIKRAEAVGMPPMVICVVDDAGNIIVMERMDGALLASIKIAQDKAYTSVALKMPTHELYDLARPDGELYGINNIAGLLTFGGGFPLKIGNIMVGGIGVSGGTVNEDMEIAKWGIKVFEEAVSHGTKK</sequence>
<gene>
    <name evidence="15" type="ORF">FWJ32_03395</name>
</gene>
<keyword evidence="6 15" id="KW-0808">Transferase</keyword>
<dbReference type="Gene3D" id="1.20.1200.10">
    <property type="entry name" value="Cobalamin adenosyltransferase-like"/>
    <property type="match status" value="1"/>
</dbReference>
<evidence type="ECO:0000259" key="14">
    <source>
        <dbReference type="Pfam" id="PF01923"/>
    </source>
</evidence>
<keyword evidence="7" id="KW-0547">Nucleotide-binding</keyword>
<evidence type="ECO:0000256" key="5">
    <source>
        <dbReference type="ARBA" id="ARBA00022573"/>
    </source>
</evidence>
<dbReference type="RefSeq" id="WP_149544563.1">
    <property type="nucleotide sequence ID" value="NZ_VTPS01000003.1"/>
</dbReference>
<evidence type="ECO:0000256" key="11">
    <source>
        <dbReference type="ARBA" id="ARBA00033354"/>
    </source>
</evidence>
<comment type="catalytic activity">
    <reaction evidence="12">
        <text>2 cob(II)yrinate a,c diamide + reduced [electron-transfer flavoprotein] + 2 ATP = 2 adenosylcob(III)yrinate a,c-diamide + 2 triphosphate + oxidized [electron-transfer flavoprotein] + 3 H(+)</text>
        <dbReference type="Rhea" id="RHEA:11528"/>
        <dbReference type="Rhea" id="RHEA-COMP:10685"/>
        <dbReference type="Rhea" id="RHEA-COMP:10686"/>
        <dbReference type="ChEBI" id="CHEBI:15378"/>
        <dbReference type="ChEBI" id="CHEBI:18036"/>
        <dbReference type="ChEBI" id="CHEBI:30616"/>
        <dbReference type="ChEBI" id="CHEBI:57692"/>
        <dbReference type="ChEBI" id="CHEBI:58307"/>
        <dbReference type="ChEBI" id="CHEBI:58503"/>
        <dbReference type="ChEBI" id="CHEBI:58537"/>
        <dbReference type="EC" id="2.5.1.17"/>
    </reaction>
</comment>
<evidence type="ECO:0000256" key="4">
    <source>
        <dbReference type="ARBA" id="ARBA00020963"/>
    </source>
</evidence>
<evidence type="ECO:0000256" key="6">
    <source>
        <dbReference type="ARBA" id="ARBA00022679"/>
    </source>
</evidence>
<evidence type="ECO:0000256" key="12">
    <source>
        <dbReference type="ARBA" id="ARBA00048555"/>
    </source>
</evidence>
<evidence type="ECO:0000256" key="10">
    <source>
        <dbReference type="ARBA" id="ARBA00033334"/>
    </source>
</evidence>
<evidence type="ECO:0000256" key="2">
    <source>
        <dbReference type="ARBA" id="ARBA00007487"/>
    </source>
</evidence>
<organism evidence="15 16">
    <name type="scientific">Calorimonas adulescens</name>
    <dbReference type="NCBI Taxonomy" id="2606906"/>
    <lineage>
        <taxon>Bacteria</taxon>
        <taxon>Bacillati</taxon>
        <taxon>Bacillota</taxon>
        <taxon>Clostridia</taxon>
        <taxon>Thermoanaerobacterales</taxon>
        <taxon>Thermoanaerobacteraceae</taxon>
        <taxon>Calorimonas</taxon>
    </lineage>
</organism>
<comment type="caution">
    <text evidence="15">The sequence shown here is derived from an EMBL/GenBank/DDBJ whole genome shotgun (WGS) entry which is preliminary data.</text>
</comment>
<dbReference type="InterPro" id="IPR016030">
    <property type="entry name" value="CblAdoTrfase-like"/>
</dbReference>
<dbReference type="EC" id="2.5.1.17" evidence="3"/>